<keyword evidence="2" id="KW-0804">Transcription</keyword>
<protein>
    <submittedName>
        <fullName evidence="4">YafY family transcriptional regulator</fullName>
    </submittedName>
</protein>
<accession>A0A8J8SG93</accession>
<dbReference type="InterPro" id="IPR036388">
    <property type="entry name" value="WH-like_DNA-bd_sf"/>
</dbReference>
<dbReference type="Pfam" id="PF08279">
    <property type="entry name" value="HTH_11"/>
    <property type="match status" value="1"/>
</dbReference>
<dbReference type="SUPFAM" id="SSF46785">
    <property type="entry name" value="Winged helix' DNA-binding domain"/>
    <property type="match status" value="1"/>
</dbReference>
<keyword evidence="1" id="KW-0805">Transcription regulation</keyword>
<keyword evidence="5" id="KW-1185">Reference proteome</keyword>
<dbReference type="EMBL" id="CP058649">
    <property type="protein sequence ID" value="QUI22346.1"/>
    <property type="molecule type" value="Genomic_DNA"/>
</dbReference>
<dbReference type="PANTHER" id="PTHR34580:SF3">
    <property type="entry name" value="PROTEIN PAFB"/>
    <property type="match status" value="1"/>
</dbReference>
<reference evidence="4" key="1">
    <citation type="submission" date="2020-07" db="EMBL/GenBank/DDBJ databases">
        <title>Vallitalea pronyensis genome.</title>
        <authorList>
            <person name="Postec A."/>
        </authorList>
    </citation>
    <scope>NUCLEOTIDE SEQUENCE</scope>
    <source>
        <strain evidence="4">FatNI3</strain>
    </source>
</reference>
<dbReference type="InterPro" id="IPR001034">
    <property type="entry name" value="DeoR_HTH"/>
</dbReference>
<evidence type="ECO:0000256" key="1">
    <source>
        <dbReference type="ARBA" id="ARBA00023015"/>
    </source>
</evidence>
<dbReference type="KEGG" id="vpy:HZI73_08545"/>
<dbReference type="PANTHER" id="PTHR34580">
    <property type="match status" value="1"/>
</dbReference>
<dbReference type="Proteomes" id="UP000683246">
    <property type="component" value="Chromosome"/>
</dbReference>
<gene>
    <name evidence="4" type="ORF">HZI73_08545</name>
</gene>
<dbReference type="InterPro" id="IPR036390">
    <property type="entry name" value="WH_DNA-bd_sf"/>
</dbReference>
<evidence type="ECO:0000259" key="3">
    <source>
        <dbReference type="PROSITE" id="PS51000"/>
    </source>
</evidence>
<dbReference type="InterPro" id="IPR051534">
    <property type="entry name" value="CBASS_pafABC_assoc_protein"/>
</dbReference>
<feature type="domain" description="HTH deoR-type" evidence="3">
    <location>
        <begin position="3"/>
        <end position="62"/>
    </location>
</feature>
<dbReference type="InterPro" id="IPR026881">
    <property type="entry name" value="WYL_dom"/>
</dbReference>
<dbReference type="GO" id="GO:0003700">
    <property type="term" value="F:DNA-binding transcription factor activity"/>
    <property type="evidence" value="ECO:0007669"/>
    <property type="project" value="InterPro"/>
</dbReference>
<dbReference type="PROSITE" id="PS51000">
    <property type="entry name" value="HTH_DEOR_2"/>
    <property type="match status" value="1"/>
</dbReference>
<dbReference type="AlphaFoldDB" id="A0A8J8SG93"/>
<dbReference type="RefSeq" id="WP_212697830.1">
    <property type="nucleotide sequence ID" value="NZ_CP058649.1"/>
</dbReference>
<proteinExistence type="predicted"/>
<evidence type="ECO:0000313" key="5">
    <source>
        <dbReference type="Proteomes" id="UP000683246"/>
    </source>
</evidence>
<dbReference type="Pfam" id="PF13280">
    <property type="entry name" value="WYL"/>
    <property type="match status" value="1"/>
</dbReference>
<evidence type="ECO:0000313" key="4">
    <source>
        <dbReference type="EMBL" id="QUI22346.1"/>
    </source>
</evidence>
<sequence length="314" mass="37288">MKKLERLTGIIYALKENKKMTAKALADFFEVSERTIYRDMDALAQLKVPIVSYEGYEGGYRIQDNYFLPSLRLDDKEILYLLLCIQAGKAIKVPNMDKTSETLTHKLLNMLDEQKKEQFQKILLRVGLNMERILPDCYCDGLFEGIIESFMTYKDLIMTYYTPLRNEQIKRRVTPYRLMFNSGGWFLYGYCHLRKGDRCFRLDRIKEIALSHMDYTQRVVDAYNHKLKQSHKKYKVRLEMDKHLYEVMKNDAILYNGDMIKLREKVEITVETDYLIEYILLAIENHDEVTILEPRECIDSIKACCHKTLQKYNQ</sequence>
<dbReference type="PROSITE" id="PS52050">
    <property type="entry name" value="WYL"/>
    <property type="match status" value="1"/>
</dbReference>
<name>A0A8J8SG93_9FIRM</name>
<evidence type="ECO:0000256" key="2">
    <source>
        <dbReference type="ARBA" id="ARBA00023163"/>
    </source>
</evidence>
<dbReference type="InterPro" id="IPR013196">
    <property type="entry name" value="HTH_11"/>
</dbReference>
<organism evidence="4 5">
    <name type="scientific">Vallitalea pronyensis</name>
    <dbReference type="NCBI Taxonomy" id="1348613"/>
    <lineage>
        <taxon>Bacteria</taxon>
        <taxon>Bacillati</taxon>
        <taxon>Bacillota</taxon>
        <taxon>Clostridia</taxon>
        <taxon>Lachnospirales</taxon>
        <taxon>Vallitaleaceae</taxon>
        <taxon>Vallitalea</taxon>
    </lineage>
</organism>
<dbReference type="Gene3D" id="1.10.10.10">
    <property type="entry name" value="Winged helix-like DNA-binding domain superfamily/Winged helix DNA-binding domain"/>
    <property type="match status" value="1"/>
</dbReference>